<feature type="region of interest" description="Disordered" evidence="11">
    <location>
        <begin position="174"/>
        <end position="225"/>
    </location>
</feature>
<comment type="function">
    <text evidence="10">Regulates also the sphingolipid metabolism.</text>
</comment>
<feature type="transmembrane region" description="Helical" evidence="10">
    <location>
        <begin position="130"/>
        <end position="151"/>
    </location>
</feature>
<keyword evidence="8 10" id="KW-0443">Lipid metabolism</keyword>
<dbReference type="GO" id="GO:0032541">
    <property type="term" value="C:cortical endoplasmic reticulum"/>
    <property type="evidence" value="ECO:0007669"/>
    <property type="project" value="TreeGrafter"/>
</dbReference>
<proteinExistence type="inferred from homology"/>
<feature type="transmembrane region" description="Helical" evidence="10">
    <location>
        <begin position="91"/>
        <end position="110"/>
    </location>
</feature>
<gene>
    <name evidence="12" type="ORF">OHC33_010121</name>
</gene>
<keyword evidence="3 10" id="KW-0813">Transport</keyword>
<organism evidence="12 13">
    <name type="scientific">Knufia fluminis</name>
    <dbReference type="NCBI Taxonomy" id="191047"/>
    <lineage>
        <taxon>Eukaryota</taxon>
        <taxon>Fungi</taxon>
        <taxon>Dikarya</taxon>
        <taxon>Ascomycota</taxon>
        <taxon>Pezizomycotina</taxon>
        <taxon>Eurotiomycetes</taxon>
        <taxon>Chaetothyriomycetidae</taxon>
        <taxon>Chaetothyriales</taxon>
        <taxon>Trichomeriaceae</taxon>
        <taxon>Knufia</taxon>
    </lineage>
</organism>
<dbReference type="Pfam" id="PF04161">
    <property type="entry name" value="Arv1"/>
    <property type="match status" value="1"/>
</dbReference>
<dbReference type="GO" id="GO:0005789">
    <property type="term" value="C:endoplasmic reticulum membrane"/>
    <property type="evidence" value="ECO:0007669"/>
    <property type="project" value="UniProtKB-SubCell"/>
</dbReference>
<dbReference type="AlphaFoldDB" id="A0AAN8EG77"/>
<keyword evidence="10" id="KW-0746">Sphingolipid metabolism</keyword>
<evidence type="ECO:0000256" key="9">
    <source>
        <dbReference type="ARBA" id="ARBA00023136"/>
    </source>
</evidence>
<evidence type="ECO:0000256" key="4">
    <source>
        <dbReference type="ARBA" id="ARBA00022692"/>
    </source>
</evidence>
<reference evidence="12 13" key="1">
    <citation type="submission" date="2022-12" db="EMBL/GenBank/DDBJ databases">
        <title>Genomic features and morphological characterization of a novel Knufia sp. strain isolated from spacecraft assembly facility.</title>
        <authorList>
            <person name="Teixeira M."/>
            <person name="Chander A.M."/>
            <person name="Stajich J.E."/>
            <person name="Venkateswaran K."/>
        </authorList>
    </citation>
    <scope>NUCLEOTIDE SEQUENCE [LARGE SCALE GENOMIC DNA]</scope>
    <source>
        <strain evidence="12 13">FJI-L2-BK-P2</strain>
    </source>
</reference>
<accession>A0AAN8EG77</accession>
<dbReference type="InterPro" id="IPR007290">
    <property type="entry name" value="Arv1"/>
</dbReference>
<evidence type="ECO:0000256" key="3">
    <source>
        <dbReference type="ARBA" id="ARBA00022448"/>
    </source>
</evidence>
<sequence>MPLCITCSHPLPHLYTTYSKADDRTLGKGVRLTQCPNCKRFADKYVEHDYVVLFIDLVLIKPQVYRHLLFNRLNTATSFAKGRKDRLDPSIARLGILLVLFDVYITWARIEKGSTSARDGVAGVTGSVLTTWPILSQYFFFLTLNIVATLAQHITIRMLTQYLLGTPKDLVEAQTTANHSRTSSQATATAATHTRNTSSDLTSPTSTTGQPNPDTDPQNTPRPGLATPSAISTALLVSSCTKLFPILLVIWPTSSSSTDADSGSSGPFASRAASYIGWVVLVNNIEALLILLDCGYLVASGLAAAGMISRFMVEGWLLASVGLQRDGSGPVGDFLGMVGWIRGGLG</sequence>
<keyword evidence="13" id="KW-1185">Reference proteome</keyword>
<keyword evidence="10" id="KW-0333">Golgi apparatus</keyword>
<keyword evidence="4 10" id="KW-0812">Transmembrane</keyword>
<comment type="function">
    <text evidence="10">Mediator of sterol homeostasis involved in sterol uptake, trafficking and distribution into membranes.</text>
</comment>
<dbReference type="GO" id="GO:0006665">
    <property type="term" value="P:sphingolipid metabolic process"/>
    <property type="evidence" value="ECO:0007669"/>
    <property type="project" value="UniProtKB-UniRule"/>
</dbReference>
<protein>
    <recommendedName>
        <fullName evidence="10">Protein ARV</fullName>
    </recommendedName>
</protein>
<evidence type="ECO:0000256" key="7">
    <source>
        <dbReference type="ARBA" id="ARBA00023055"/>
    </source>
</evidence>
<dbReference type="PANTHER" id="PTHR14467">
    <property type="entry name" value="ARV1"/>
    <property type="match status" value="1"/>
</dbReference>
<feature type="compositionally biased region" description="Polar residues" evidence="11">
    <location>
        <begin position="209"/>
        <end position="221"/>
    </location>
</feature>
<keyword evidence="6 10" id="KW-1133">Transmembrane helix</keyword>
<keyword evidence="9 10" id="KW-0472">Membrane</keyword>
<evidence type="ECO:0000313" key="12">
    <source>
        <dbReference type="EMBL" id="KAK5948870.1"/>
    </source>
</evidence>
<dbReference type="Proteomes" id="UP001316803">
    <property type="component" value="Unassembled WGS sequence"/>
</dbReference>
<dbReference type="GO" id="GO:0016125">
    <property type="term" value="P:sterol metabolic process"/>
    <property type="evidence" value="ECO:0007669"/>
    <property type="project" value="UniProtKB-UniRule"/>
</dbReference>
<evidence type="ECO:0000256" key="5">
    <source>
        <dbReference type="ARBA" id="ARBA00022824"/>
    </source>
</evidence>
<comment type="caution">
    <text evidence="12">The sequence shown here is derived from an EMBL/GenBank/DDBJ whole genome shotgun (WGS) entry which is preliminary data.</text>
</comment>
<comment type="subcellular location">
    <subcellularLocation>
        <location evidence="1 10">Endoplasmic reticulum membrane</location>
        <topology evidence="1 10">Multi-pass membrane protein</topology>
    </subcellularLocation>
    <subcellularLocation>
        <location evidence="10">Golgi apparatus membrane</location>
        <topology evidence="10">Multi-pass membrane protein</topology>
    </subcellularLocation>
</comment>
<keyword evidence="7 10" id="KW-0445">Lipid transport</keyword>
<evidence type="ECO:0000256" key="6">
    <source>
        <dbReference type="ARBA" id="ARBA00022989"/>
    </source>
</evidence>
<dbReference type="GO" id="GO:0097036">
    <property type="term" value="P:regulation of plasma membrane sterol distribution"/>
    <property type="evidence" value="ECO:0007669"/>
    <property type="project" value="UniProtKB-UniRule"/>
</dbReference>
<evidence type="ECO:0000256" key="1">
    <source>
        <dbReference type="ARBA" id="ARBA00004477"/>
    </source>
</evidence>
<dbReference type="GO" id="GO:0000139">
    <property type="term" value="C:Golgi membrane"/>
    <property type="evidence" value="ECO:0007669"/>
    <property type="project" value="UniProtKB-SubCell"/>
</dbReference>
<dbReference type="GO" id="GO:0032366">
    <property type="term" value="P:intracellular sterol transport"/>
    <property type="evidence" value="ECO:0007669"/>
    <property type="project" value="UniProtKB-UniRule"/>
</dbReference>
<dbReference type="PANTHER" id="PTHR14467:SF0">
    <property type="entry name" value="PROTEIN ARV1"/>
    <property type="match status" value="1"/>
</dbReference>
<evidence type="ECO:0000313" key="13">
    <source>
        <dbReference type="Proteomes" id="UP001316803"/>
    </source>
</evidence>
<comment type="similarity">
    <text evidence="2 10">Belongs to the ARV1 family.</text>
</comment>
<dbReference type="EMBL" id="JAKLMC020000042">
    <property type="protein sequence ID" value="KAK5948870.1"/>
    <property type="molecule type" value="Genomic_DNA"/>
</dbReference>
<feature type="compositionally biased region" description="Low complexity" evidence="11">
    <location>
        <begin position="179"/>
        <end position="208"/>
    </location>
</feature>
<name>A0AAN8EG77_9EURO</name>
<evidence type="ECO:0000256" key="11">
    <source>
        <dbReference type="SAM" id="MobiDB-lite"/>
    </source>
</evidence>
<evidence type="ECO:0000256" key="8">
    <source>
        <dbReference type="ARBA" id="ARBA00023098"/>
    </source>
</evidence>
<keyword evidence="5 10" id="KW-0256">Endoplasmic reticulum</keyword>
<evidence type="ECO:0000256" key="10">
    <source>
        <dbReference type="RuleBase" id="RU368065"/>
    </source>
</evidence>
<evidence type="ECO:0000256" key="2">
    <source>
        <dbReference type="ARBA" id="ARBA00009187"/>
    </source>
</evidence>
<feature type="transmembrane region" description="Helical" evidence="10">
    <location>
        <begin position="287"/>
        <end position="308"/>
    </location>
</feature>